<feature type="region of interest" description="Disordered" evidence="1">
    <location>
        <begin position="722"/>
        <end position="773"/>
    </location>
</feature>
<sequence length="773" mass="82433">MGVPEPKYALSGHCSVIHNNTLYVYSPAGFQSLALEEGAEWEQLPMDISLTGALCVKAVPGGNKEAARLYIVGGSVNATAASWDYPGLMHYTFAEKKWDWVRPETFVTQNRQNHAAAYIDDIRSILVYSGSQITGDNGPSSQTFLISTEPPFKIKSSPSNDAPPAVRPLLLPWDEKSAVMLGGGPQNTAVFLFSSQGGWRNLGVTLTEPFTNQDTEQCTLVSGDDGSKVLERFDMGATPNRVSRIALLNQGGTIAAPGTTVGDKAKRLTISDWPAYNGTLAPTVTRAGFSIAQDDDGVAVITGGNPVDPLCIFDQRANEWVNATQLFAGDQLVIQSSPSSTVSTGTPTATEPPAASSSGVGAAAAAVPDRKARMLTVLGATLGAICGLAALLILFLLCLKRSKAKKRREIQSAYIEKDRLSFADRGAHFMSEAGGSVGRQFSASQTSLAIISGHPATNHKRGLGPLGSDASTAGLISKKSPLAYSEPVELSKFDLKPEPIGEEKIVRQNSGRNPPRGGAHTGRSRSSGWSKYFTNNEATNLAQPSNRSTFASERTSTGSQSNYTDSRMLSHMVPPLEIPKFENQRVSRVPTGSPTLGHSQENLPAEPMQAELGRANSNSSTGSRRSQGDYYHRAPVESWTPVGAQERPPSSTYTDSMVGDIHLRDGTSSYYPDGASSFYPKSNYSSFYPGQTPLHPPEGRESTVTVFPGGQPGGNGFASYPANSHGSGFNLPPRIGNPEDRESTVTVFPRGVPERPSNNAQQDMSWLNLGAGK</sequence>
<evidence type="ECO:0000313" key="3">
    <source>
        <dbReference type="EMBL" id="KAF2272591.1"/>
    </source>
</evidence>
<dbReference type="GeneID" id="54546900"/>
<dbReference type="EMBL" id="ML986519">
    <property type="protein sequence ID" value="KAF2272591.1"/>
    <property type="molecule type" value="Genomic_DNA"/>
</dbReference>
<name>A0A6A6J7R5_WESOR</name>
<accession>A0A6A6J7R5</accession>
<evidence type="ECO:0008006" key="5">
    <source>
        <dbReference type="Google" id="ProtNLM"/>
    </source>
</evidence>
<evidence type="ECO:0000256" key="2">
    <source>
        <dbReference type="SAM" id="Phobius"/>
    </source>
</evidence>
<dbReference type="SUPFAM" id="SSF50965">
    <property type="entry name" value="Galactose oxidase, central domain"/>
    <property type="match status" value="1"/>
</dbReference>
<dbReference type="Gene3D" id="2.120.10.80">
    <property type="entry name" value="Kelch-type beta propeller"/>
    <property type="match status" value="1"/>
</dbReference>
<feature type="compositionally biased region" description="Polar residues" evidence="1">
    <location>
        <begin position="524"/>
        <end position="565"/>
    </location>
</feature>
<keyword evidence="2" id="KW-0472">Membrane</keyword>
<protein>
    <recommendedName>
        <fullName evidence="5">Galactose oxidase</fullName>
    </recommendedName>
</protein>
<keyword evidence="2" id="KW-1133">Transmembrane helix</keyword>
<reference evidence="3" key="1">
    <citation type="journal article" date="2020" name="Stud. Mycol.">
        <title>101 Dothideomycetes genomes: a test case for predicting lifestyles and emergence of pathogens.</title>
        <authorList>
            <person name="Haridas S."/>
            <person name="Albert R."/>
            <person name="Binder M."/>
            <person name="Bloem J."/>
            <person name="Labutti K."/>
            <person name="Salamov A."/>
            <person name="Andreopoulos B."/>
            <person name="Baker S."/>
            <person name="Barry K."/>
            <person name="Bills G."/>
            <person name="Bluhm B."/>
            <person name="Cannon C."/>
            <person name="Castanera R."/>
            <person name="Culley D."/>
            <person name="Daum C."/>
            <person name="Ezra D."/>
            <person name="Gonzalez J."/>
            <person name="Henrissat B."/>
            <person name="Kuo A."/>
            <person name="Liang C."/>
            <person name="Lipzen A."/>
            <person name="Lutzoni F."/>
            <person name="Magnuson J."/>
            <person name="Mondo S."/>
            <person name="Nolan M."/>
            <person name="Ohm R."/>
            <person name="Pangilinan J."/>
            <person name="Park H.-J."/>
            <person name="Ramirez L."/>
            <person name="Alfaro M."/>
            <person name="Sun H."/>
            <person name="Tritt A."/>
            <person name="Yoshinaga Y."/>
            <person name="Zwiers L.-H."/>
            <person name="Turgeon B."/>
            <person name="Goodwin S."/>
            <person name="Spatafora J."/>
            <person name="Crous P."/>
            <person name="Grigoriev I."/>
        </authorList>
    </citation>
    <scope>NUCLEOTIDE SEQUENCE</scope>
    <source>
        <strain evidence="3">CBS 379.55</strain>
    </source>
</reference>
<evidence type="ECO:0000313" key="4">
    <source>
        <dbReference type="Proteomes" id="UP000800097"/>
    </source>
</evidence>
<gene>
    <name evidence="3" type="ORF">EI97DRAFT_206472</name>
</gene>
<organism evidence="3 4">
    <name type="scientific">Westerdykella ornata</name>
    <dbReference type="NCBI Taxonomy" id="318751"/>
    <lineage>
        <taxon>Eukaryota</taxon>
        <taxon>Fungi</taxon>
        <taxon>Dikarya</taxon>
        <taxon>Ascomycota</taxon>
        <taxon>Pezizomycotina</taxon>
        <taxon>Dothideomycetes</taxon>
        <taxon>Pleosporomycetidae</taxon>
        <taxon>Pleosporales</taxon>
        <taxon>Sporormiaceae</taxon>
        <taxon>Westerdykella</taxon>
    </lineage>
</organism>
<dbReference type="InterPro" id="IPR011043">
    <property type="entry name" value="Gal_Oxase/kelch_b-propeller"/>
</dbReference>
<feature type="region of interest" description="Disordered" evidence="1">
    <location>
        <begin position="634"/>
        <end position="658"/>
    </location>
</feature>
<dbReference type="Proteomes" id="UP000800097">
    <property type="component" value="Unassembled WGS sequence"/>
</dbReference>
<feature type="region of interest" description="Disordered" evidence="1">
    <location>
        <begin position="577"/>
        <end position="603"/>
    </location>
</feature>
<dbReference type="AlphaFoldDB" id="A0A6A6J7R5"/>
<feature type="compositionally biased region" description="Polar residues" evidence="1">
    <location>
        <begin position="756"/>
        <end position="765"/>
    </location>
</feature>
<feature type="region of interest" description="Disordered" evidence="1">
    <location>
        <begin position="338"/>
        <end position="359"/>
    </location>
</feature>
<dbReference type="RefSeq" id="XP_033650130.1">
    <property type="nucleotide sequence ID" value="XM_033793725.1"/>
</dbReference>
<keyword evidence="4" id="KW-1185">Reference proteome</keyword>
<keyword evidence="2" id="KW-0812">Transmembrane</keyword>
<dbReference type="OrthoDB" id="5352000at2759"/>
<feature type="region of interest" description="Disordered" evidence="1">
    <location>
        <begin position="495"/>
        <end position="565"/>
    </location>
</feature>
<feature type="compositionally biased region" description="Basic and acidic residues" evidence="1">
    <location>
        <begin position="495"/>
        <end position="506"/>
    </location>
</feature>
<feature type="transmembrane region" description="Helical" evidence="2">
    <location>
        <begin position="377"/>
        <end position="399"/>
    </location>
</feature>
<proteinExistence type="predicted"/>
<evidence type="ECO:0000256" key="1">
    <source>
        <dbReference type="SAM" id="MobiDB-lite"/>
    </source>
</evidence>
<dbReference type="InterPro" id="IPR015915">
    <property type="entry name" value="Kelch-typ_b-propeller"/>
</dbReference>
<feature type="compositionally biased region" description="Polar residues" evidence="1">
    <location>
        <begin position="586"/>
        <end position="602"/>
    </location>
</feature>